<keyword evidence="5" id="KW-0378">Hydrolase</keyword>
<evidence type="ECO:0000256" key="3">
    <source>
        <dbReference type="ARBA" id="ARBA00012590"/>
    </source>
</evidence>
<evidence type="ECO:0000256" key="5">
    <source>
        <dbReference type="ARBA" id="ARBA00022801"/>
    </source>
</evidence>
<sequence length="401" mass="45022">MHLKSAVVSQDEWEKLECSFTSPSMFEIVIFYLWGPSDGVDLLVDSVEIYPSNPLEKSQCADIDGQIIMNPHFENACDSIWAGRGCKICKQECLNDGEVLPWSGKFFASAIQRGKNYYGIQQGITGRVRVNTMYNVTAMVRIFGGVCSADVRATVWVIEPSFPERYISIGNVQASDKEWRELKGKFFIRSPSKEFRPSRAIIYVEGPPQDTDILIDSFIVNPAEKIPSSFLSPEEECGEHTVDNAITNHDFSEGLASWICSGSVHLGNSNSNVKSNSGENYAIVLGNKDSGQWLKQNITAKLSSGSFYIILAYFRASEKEVEVIAKLKLKHVDSEETSFNVGRSIVPIEKWEKLEGHFFLTGEFESVVLCFGCYSRKEFFVDSVLVFSPNRVLPFHPIETY</sequence>
<evidence type="ECO:0000256" key="2">
    <source>
        <dbReference type="ARBA" id="ARBA00007495"/>
    </source>
</evidence>
<feature type="domain" description="CBM-cenC" evidence="7">
    <location>
        <begin position="66"/>
        <end position="210"/>
    </location>
</feature>
<evidence type="ECO:0000256" key="1">
    <source>
        <dbReference type="ARBA" id="ARBA00000681"/>
    </source>
</evidence>
<reference evidence="8" key="1">
    <citation type="journal article" date="2023" name="Nat. Commun.">
        <title>Diploid and tetraploid genomes of Acorus and the evolution of monocots.</title>
        <authorList>
            <person name="Ma L."/>
            <person name="Liu K.W."/>
            <person name="Li Z."/>
            <person name="Hsiao Y.Y."/>
            <person name="Qi Y."/>
            <person name="Fu T."/>
            <person name="Tang G.D."/>
            <person name="Zhang D."/>
            <person name="Sun W.H."/>
            <person name="Liu D.K."/>
            <person name="Li Y."/>
            <person name="Chen G.Z."/>
            <person name="Liu X.D."/>
            <person name="Liao X.Y."/>
            <person name="Jiang Y.T."/>
            <person name="Yu X."/>
            <person name="Hao Y."/>
            <person name="Huang J."/>
            <person name="Zhao X.W."/>
            <person name="Ke S."/>
            <person name="Chen Y.Y."/>
            <person name="Wu W.L."/>
            <person name="Hsu J.L."/>
            <person name="Lin Y.F."/>
            <person name="Huang M.D."/>
            <person name="Li C.Y."/>
            <person name="Huang L."/>
            <person name="Wang Z.W."/>
            <person name="Zhao X."/>
            <person name="Zhong W.Y."/>
            <person name="Peng D.H."/>
            <person name="Ahmad S."/>
            <person name="Lan S."/>
            <person name="Zhang J.S."/>
            <person name="Tsai W.C."/>
            <person name="Van de Peer Y."/>
            <person name="Liu Z.J."/>
        </authorList>
    </citation>
    <scope>NUCLEOTIDE SEQUENCE</scope>
    <source>
        <strain evidence="8">CP</strain>
    </source>
</reference>
<evidence type="ECO:0000313" key="9">
    <source>
        <dbReference type="Proteomes" id="UP001180020"/>
    </source>
</evidence>
<dbReference type="GO" id="GO:0045493">
    <property type="term" value="P:xylan catabolic process"/>
    <property type="evidence" value="ECO:0007669"/>
    <property type="project" value="UniProtKB-KW"/>
</dbReference>
<dbReference type="PANTHER" id="PTHR31490:SF88">
    <property type="entry name" value="BETA-XYLANASE"/>
    <property type="match status" value="1"/>
</dbReference>
<comment type="catalytic activity">
    <reaction evidence="1">
        <text>Endohydrolysis of (1-&gt;4)-beta-D-xylosidic linkages in xylans.</text>
        <dbReference type="EC" id="3.2.1.8"/>
    </reaction>
</comment>
<accession>A0AAV9CEI9</accession>
<proteinExistence type="inferred from homology"/>
<keyword evidence="4" id="KW-0119">Carbohydrate metabolism</keyword>
<evidence type="ECO:0000313" key="8">
    <source>
        <dbReference type="EMBL" id="KAK1287004.1"/>
    </source>
</evidence>
<dbReference type="InterPro" id="IPR003305">
    <property type="entry name" value="CenC_carb-bd"/>
</dbReference>
<feature type="domain" description="CBM-cenC" evidence="7">
    <location>
        <begin position="244"/>
        <end position="370"/>
    </location>
</feature>
<dbReference type="AlphaFoldDB" id="A0AAV9CEI9"/>
<dbReference type="EC" id="3.2.1.8" evidence="3"/>
<protein>
    <recommendedName>
        <fullName evidence="3">endo-1,4-beta-xylanase</fullName>
        <ecNumber evidence="3">3.2.1.8</ecNumber>
    </recommendedName>
</protein>
<dbReference type="Pfam" id="PF02018">
    <property type="entry name" value="CBM_4_9"/>
    <property type="match status" value="2"/>
</dbReference>
<comment type="similarity">
    <text evidence="2">Belongs to the glycosyl hydrolase 10 (cellulase F) family.</text>
</comment>
<dbReference type="PANTHER" id="PTHR31490">
    <property type="entry name" value="GLYCOSYL HYDROLASE"/>
    <property type="match status" value="1"/>
</dbReference>
<evidence type="ECO:0000256" key="4">
    <source>
        <dbReference type="ARBA" id="ARBA00022651"/>
    </source>
</evidence>
<comment type="caution">
    <text evidence="8">The sequence shown here is derived from an EMBL/GenBank/DDBJ whole genome shotgun (WGS) entry which is preliminary data.</text>
</comment>
<name>A0AAV9CEI9_ACOCL</name>
<dbReference type="SUPFAM" id="SSF49785">
    <property type="entry name" value="Galactose-binding domain-like"/>
    <property type="match status" value="3"/>
</dbReference>
<organism evidence="8 9">
    <name type="scientific">Acorus calamus</name>
    <name type="common">Sweet flag</name>
    <dbReference type="NCBI Taxonomy" id="4465"/>
    <lineage>
        <taxon>Eukaryota</taxon>
        <taxon>Viridiplantae</taxon>
        <taxon>Streptophyta</taxon>
        <taxon>Embryophyta</taxon>
        <taxon>Tracheophyta</taxon>
        <taxon>Spermatophyta</taxon>
        <taxon>Magnoliopsida</taxon>
        <taxon>Liliopsida</taxon>
        <taxon>Acoraceae</taxon>
        <taxon>Acorus</taxon>
    </lineage>
</organism>
<dbReference type="InterPro" id="IPR008979">
    <property type="entry name" value="Galactose-bd-like_sf"/>
</dbReference>
<dbReference type="Gene3D" id="2.60.120.260">
    <property type="entry name" value="Galactose-binding domain-like"/>
    <property type="match status" value="3"/>
</dbReference>
<keyword evidence="6" id="KW-0326">Glycosidase</keyword>
<keyword evidence="9" id="KW-1185">Reference proteome</keyword>
<dbReference type="GO" id="GO:0031176">
    <property type="term" value="F:endo-1,4-beta-xylanase activity"/>
    <property type="evidence" value="ECO:0007669"/>
    <property type="project" value="UniProtKB-EC"/>
</dbReference>
<keyword evidence="4" id="KW-0624">Polysaccharide degradation</keyword>
<dbReference type="EMBL" id="JAUJYO010000019">
    <property type="protein sequence ID" value="KAK1287004.1"/>
    <property type="molecule type" value="Genomic_DNA"/>
</dbReference>
<evidence type="ECO:0000259" key="7">
    <source>
        <dbReference type="Pfam" id="PF02018"/>
    </source>
</evidence>
<dbReference type="Proteomes" id="UP001180020">
    <property type="component" value="Unassembled WGS sequence"/>
</dbReference>
<gene>
    <name evidence="8" type="ORF">QJS10_CPB19g01503</name>
</gene>
<evidence type="ECO:0000256" key="6">
    <source>
        <dbReference type="ARBA" id="ARBA00023295"/>
    </source>
</evidence>
<reference evidence="8" key="2">
    <citation type="submission" date="2023-06" db="EMBL/GenBank/DDBJ databases">
        <authorList>
            <person name="Ma L."/>
            <person name="Liu K.-W."/>
            <person name="Li Z."/>
            <person name="Hsiao Y.-Y."/>
            <person name="Qi Y."/>
            <person name="Fu T."/>
            <person name="Tang G."/>
            <person name="Zhang D."/>
            <person name="Sun W.-H."/>
            <person name="Liu D.-K."/>
            <person name="Li Y."/>
            <person name="Chen G.-Z."/>
            <person name="Liu X.-D."/>
            <person name="Liao X.-Y."/>
            <person name="Jiang Y.-T."/>
            <person name="Yu X."/>
            <person name="Hao Y."/>
            <person name="Huang J."/>
            <person name="Zhao X.-W."/>
            <person name="Ke S."/>
            <person name="Chen Y.-Y."/>
            <person name="Wu W.-L."/>
            <person name="Hsu J.-L."/>
            <person name="Lin Y.-F."/>
            <person name="Huang M.-D."/>
            <person name="Li C.-Y."/>
            <person name="Huang L."/>
            <person name="Wang Z.-W."/>
            <person name="Zhao X."/>
            <person name="Zhong W.-Y."/>
            <person name="Peng D.-H."/>
            <person name="Ahmad S."/>
            <person name="Lan S."/>
            <person name="Zhang J.-S."/>
            <person name="Tsai W.-C."/>
            <person name="Van De Peer Y."/>
            <person name="Liu Z.-J."/>
        </authorList>
    </citation>
    <scope>NUCLEOTIDE SEQUENCE</scope>
    <source>
        <strain evidence="8">CP</strain>
        <tissue evidence="8">Leaves</tissue>
    </source>
</reference>
<keyword evidence="4" id="KW-0858">Xylan degradation</keyword>
<dbReference type="InterPro" id="IPR044846">
    <property type="entry name" value="GH10"/>
</dbReference>